<evidence type="ECO:0000313" key="2">
    <source>
        <dbReference type="Proteomes" id="UP000356253"/>
    </source>
</evidence>
<protein>
    <submittedName>
        <fullName evidence="1">Uncharacterized protein</fullName>
    </submittedName>
</protein>
<evidence type="ECO:0000313" key="1">
    <source>
        <dbReference type="EMBL" id="VVU99568.1"/>
    </source>
</evidence>
<comment type="caution">
    <text evidence="1">The sequence shown here is derived from an EMBL/GenBank/DDBJ whole genome shotgun (WGS) entry which is preliminary data.</text>
</comment>
<sequence length="418" mass="47125">MIASSTLPYKLTLKPEQVFMLSALVVNGGNYVYNLVLGRILGPEKFADAAILITLLMVLSFVAMTFQLSVTKFTAGLEGAKQFSFFSFIKKVAIISGIILGIVIALFAGELQQIFQTNSKEMFYFFAAGIPVYFLMSTNRGYFQGNKSFYKLSFTYQTEMISRLVITLVLVLTLKGNTSLLIAAGIFISFIFGLFPYQKSKSKDVAESPLEIGSLKSIFGFILITAFYELTQIIINNSDILLVKHYFDAYEAGLYASLALIGRMVYFVAWMFVMILLPTVVKLKKEGKDPLPVFFKYLSLISLLAGSIVVLTFFFPETIIQLMFGEEYITMAPLLWKYALATSIFAVSNVFVYYFLSLEKYLPVVISGVFGVSQVAFIVFFHQSLAQVVEVQIVIMSFLLLIQLGLFFYQQKKKFRRK</sequence>
<accession>A0AC61Y4Z3</accession>
<gene>
    <name evidence="1" type="ORF">FVB9532_00823</name>
</gene>
<dbReference type="EMBL" id="CABVMM010000003">
    <property type="protein sequence ID" value="VVU99568.1"/>
    <property type="molecule type" value="Genomic_DNA"/>
</dbReference>
<dbReference type="Proteomes" id="UP000356253">
    <property type="component" value="Unassembled WGS sequence"/>
</dbReference>
<name>A0AC61Y4Z3_9FLAO</name>
<keyword evidence="2" id="KW-1185">Reference proteome</keyword>
<proteinExistence type="predicted"/>
<organism evidence="1 2">
    <name type="scientific">Mesonia oceanica</name>
    <dbReference type="NCBI Taxonomy" id="2687242"/>
    <lineage>
        <taxon>Bacteria</taxon>
        <taxon>Pseudomonadati</taxon>
        <taxon>Bacteroidota</taxon>
        <taxon>Flavobacteriia</taxon>
        <taxon>Flavobacteriales</taxon>
        <taxon>Flavobacteriaceae</taxon>
        <taxon>Mesonia</taxon>
    </lineage>
</organism>
<reference evidence="1" key="1">
    <citation type="submission" date="2019-09" db="EMBL/GenBank/DDBJ databases">
        <authorList>
            <person name="Rodrigo-Torres L."/>
            <person name="Arahal R. D."/>
            <person name="Lucena T."/>
        </authorList>
    </citation>
    <scope>NUCLEOTIDE SEQUENCE</scope>
    <source>
        <strain evidence="1">ISS653</strain>
    </source>
</reference>